<feature type="region of interest" description="Disordered" evidence="1">
    <location>
        <begin position="240"/>
        <end position="273"/>
    </location>
</feature>
<dbReference type="Gene3D" id="3.30.420.10">
    <property type="entry name" value="Ribonuclease H-like superfamily/Ribonuclease H"/>
    <property type="match status" value="1"/>
</dbReference>
<dbReference type="InterPro" id="IPR002156">
    <property type="entry name" value="RNaseH_domain"/>
</dbReference>
<evidence type="ECO:0000313" key="4">
    <source>
        <dbReference type="EMBL" id="KAF4384062.1"/>
    </source>
</evidence>
<dbReference type="SUPFAM" id="SSF53098">
    <property type="entry name" value="Ribonuclease H-like"/>
    <property type="match status" value="1"/>
</dbReference>
<evidence type="ECO:0000259" key="3">
    <source>
        <dbReference type="Pfam" id="PF13966"/>
    </source>
</evidence>
<dbReference type="Pfam" id="PF13456">
    <property type="entry name" value="RVT_3"/>
    <property type="match status" value="1"/>
</dbReference>
<feature type="domain" description="RNase H type-1" evidence="2">
    <location>
        <begin position="511"/>
        <end position="632"/>
    </location>
</feature>
<protein>
    <recommendedName>
        <fullName evidence="6">RNase H type-1 domain-containing protein</fullName>
    </recommendedName>
</protein>
<dbReference type="GO" id="GO:0004523">
    <property type="term" value="F:RNA-DNA hybrid ribonuclease activity"/>
    <property type="evidence" value="ECO:0007669"/>
    <property type="project" value="InterPro"/>
</dbReference>
<evidence type="ECO:0000256" key="1">
    <source>
        <dbReference type="SAM" id="MobiDB-lite"/>
    </source>
</evidence>
<accession>A0A7J6GME9</accession>
<dbReference type="GO" id="GO:0003676">
    <property type="term" value="F:nucleic acid binding"/>
    <property type="evidence" value="ECO:0007669"/>
    <property type="project" value="InterPro"/>
</dbReference>
<evidence type="ECO:0008006" key="6">
    <source>
        <dbReference type="Google" id="ProtNLM"/>
    </source>
</evidence>
<organism evidence="4 5">
    <name type="scientific">Cannabis sativa</name>
    <name type="common">Hemp</name>
    <name type="synonym">Marijuana</name>
    <dbReference type="NCBI Taxonomy" id="3483"/>
    <lineage>
        <taxon>Eukaryota</taxon>
        <taxon>Viridiplantae</taxon>
        <taxon>Streptophyta</taxon>
        <taxon>Embryophyta</taxon>
        <taxon>Tracheophyta</taxon>
        <taxon>Spermatophyta</taxon>
        <taxon>Magnoliopsida</taxon>
        <taxon>eudicotyledons</taxon>
        <taxon>Gunneridae</taxon>
        <taxon>Pentapetalae</taxon>
        <taxon>rosids</taxon>
        <taxon>fabids</taxon>
        <taxon>Rosales</taxon>
        <taxon>Cannabaceae</taxon>
        <taxon>Cannabis</taxon>
    </lineage>
</organism>
<name>A0A7J6GME9_CANSA</name>
<reference evidence="4 5" key="1">
    <citation type="journal article" date="2020" name="bioRxiv">
        <title>Sequence and annotation of 42 cannabis genomes reveals extensive copy number variation in cannabinoid synthesis and pathogen resistance genes.</title>
        <authorList>
            <person name="Mckernan K.J."/>
            <person name="Helbert Y."/>
            <person name="Kane L.T."/>
            <person name="Ebling H."/>
            <person name="Zhang L."/>
            <person name="Liu B."/>
            <person name="Eaton Z."/>
            <person name="Mclaughlin S."/>
            <person name="Kingan S."/>
            <person name="Baybayan P."/>
            <person name="Concepcion G."/>
            <person name="Jordan M."/>
            <person name="Riva A."/>
            <person name="Barbazuk W."/>
            <person name="Harkins T."/>
        </authorList>
    </citation>
    <scope>NUCLEOTIDE SEQUENCE [LARGE SCALE GENOMIC DNA]</scope>
    <source>
        <strain evidence="5">cv. Jamaican Lion 4</strain>
        <tissue evidence="4">Leaf</tissue>
    </source>
</reference>
<dbReference type="InterPro" id="IPR012337">
    <property type="entry name" value="RNaseH-like_sf"/>
</dbReference>
<dbReference type="AlphaFoldDB" id="A0A7J6GME9"/>
<sequence>MGIEFDTRKNKTLTTCCCFSPVMFHQAEPLVPQQWPTNCGKICCAVLTKFPLNGRVLQLPTRSITQANMERLASFAGDLIEVQKVDITKIATKAPISIPPPELGTDIGSRPTKEVITGQQPNNGGNFLHQPNVYNLNSLDKGKTVVSGDDYLNPTTNEKVLSIGNSKLESGSIVKSMMEGPSKAKRSGSWRDEDVTTFHDATAPTAAISTSSHKEQWINSPFNGANNLIDVPITYENGGASINKTEGPSKRRKIVPKRTKNTQRKSPIDATPNGTWKDNEVISWFHQDDVPWVLGIKPPMNTPDWITWHANSNGNYSVASAYKLRFNNPIAAECSNNSKLKAWWKFVWGSILRPKMKNFIWRVFHHWLPTKSELTKRGMTLNTYCDLCQHQEEDVCHALWLCPKSLKLWKVLSFSKYFPPLIHHAADFLWWLKDLIPTKDLIWFIGYSWLVWQRRNAFMFQHKPLNDNVWLPWAHDLLEEHLGSDQKLPQISAPKPNLSWNPPPPNSFMINTDASLSIGQAGYSISAVIRDSEGSLLVAETKFVKGCSSVLLAEASAILLGLRLALSRSILQAQVASDNATIINNIQLKSSNKSEWSQIVQNIIQFRDCFQSLDFLFVPRDCNKVANSLAKWSRLTQKFTIWTDCLPICAAANLLADKPSVA</sequence>
<proteinExistence type="predicted"/>
<dbReference type="EMBL" id="JAATIQ010000094">
    <property type="protein sequence ID" value="KAF4384062.1"/>
    <property type="molecule type" value="Genomic_DNA"/>
</dbReference>
<dbReference type="PANTHER" id="PTHR47723">
    <property type="entry name" value="OS05G0353850 PROTEIN"/>
    <property type="match status" value="1"/>
</dbReference>
<evidence type="ECO:0000313" key="5">
    <source>
        <dbReference type="Proteomes" id="UP000583929"/>
    </source>
</evidence>
<dbReference type="InterPro" id="IPR044730">
    <property type="entry name" value="RNase_H-like_dom_plant"/>
</dbReference>
<comment type="caution">
    <text evidence="4">The sequence shown here is derived from an EMBL/GenBank/DDBJ whole genome shotgun (WGS) entry which is preliminary data.</text>
</comment>
<evidence type="ECO:0000259" key="2">
    <source>
        <dbReference type="Pfam" id="PF13456"/>
    </source>
</evidence>
<feature type="domain" description="Reverse transcriptase zinc-binding" evidence="3">
    <location>
        <begin position="316"/>
        <end position="409"/>
    </location>
</feature>
<keyword evidence="5" id="KW-1185">Reference proteome</keyword>
<feature type="compositionally biased region" description="Basic residues" evidence="1">
    <location>
        <begin position="250"/>
        <end position="263"/>
    </location>
</feature>
<dbReference type="Pfam" id="PF13966">
    <property type="entry name" value="zf-RVT"/>
    <property type="match status" value="1"/>
</dbReference>
<dbReference type="CDD" id="cd06222">
    <property type="entry name" value="RNase_H_like"/>
    <property type="match status" value="1"/>
</dbReference>
<gene>
    <name evidence="4" type="ORF">G4B88_030958</name>
</gene>
<dbReference type="InterPro" id="IPR036397">
    <property type="entry name" value="RNaseH_sf"/>
</dbReference>
<dbReference type="Proteomes" id="UP000583929">
    <property type="component" value="Unassembled WGS sequence"/>
</dbReference>
<dbReference type="InterPro" id="IPR026960">
    <property type="entry name" value="RVT-Znf"/>
</dbReference>
<dbReference type="PANTHER" id="PTHR47723:SF24">
    <property type="entry name" value="RNASE H TYPE-1 DOMAIN-CONTAINING PROTEIN"/>
    <property type="match status" value="1"/>
</dbReference>
<dbReference type="InterPro" id="IPR053151">
    <property type="entry name" value="RNase_H-like"/>
</dbReference>